<dbReference type="SMART" id="SM00220">
    <property type="entry name" value="S_TKc"/>
    <property type="match status" value="1"/>
</dbReference>
<evidence type="ECO:0000256" key="1">
    <source>
        <dbReference type="ARBA" id="ARBA00004123"/>
    </source>
</evidence>
<sequence length="403" mass="45496">MTNCLSKNFTLNPNTATTGDNCGPHSPTSAVLTGGPVSPSTCHNYELLTLIGEGTYGQVFKAQDVSTGRLVAIKKIINRLTSDEHIRNEINLLDQIRHRNIVQLIDRYDSREDEVYEPYVSNSKSSNTTTTTTPCHQTIAQYLVFEFCDFDLHQLLYDMRLQLSLAHIKNILRQILKGMAYMHDRQVLHRDVKPENILVNARGKVRIADFGFAQCLSGVSWSGFSAKVVTLAYRAPELLVGYRFYGTPIDMWSVGCLMAEFWTRAGPLMDGDDERQQLIKISRLCGPINSVSLLGVRDMYFMSDLYLPQMCRRRVRQMFAVQCVDDSNAVDLFDRLLSVNVDRRITAAQALQHPLFAAEPKACDICHSLRSMFAANHPYNSGADKQCNSNKISNNYVNNKQYG</sequence>
<evidence type="ECO:0000313" key="13">
    <source>
        <dbReference type="Proteomes" id="UP000759131"/>
    </source>
</evidence>
<dbReference type="InterPro" id="IPR017441">
    <property type="entry name" value="Protein_kinase_ATP_BS"/>
</dbReference>
<dbReference type="GO" id="GO:0004693">
    <property type="term" value="F:cyclin-dependent protein serine/threonine kinase activity"/>
    <property type="evidence" value="ECO:0007669"/>
    <property type="project" value="TreeGrafter"/>
</dbReference>
<dbReference type="InterPro" id="IPR008271">
    <property type="entry name" value="Ser/Thr_kinase_AS"/>
</dbReference>
<evidence type="ECO:0000259" key="11">
    <source>
        <dbReference type="PROSITE" id="PS50011"/>
    </source>
</evidence>
<evidence type="ECO:0000256" key="2">
    <source>
        <dbReference type="ARBA" id="ARBA00006485"/>
    </source>
</evidence>
<keyword evidence="7 9" id="KW-0067">ATP-binding</keyword>
<evidence type="ECO:0000256" key="10">
    <source>
        <dbReference type="RuleBase" id="RU000304"/>
    </source>
</evidence>
<dbReference type="PROSITE" id="PS00107">
    <property type="entry name" value="PROTEIN_KINASE_ATP"/>
    <property type="match status" value="1"/>
</dbReference>
<feature type="binding site" evidence="9">
    <location>
        <position position="75"/>
    </location>
    <ligand>
        <name>ATP</name>
        <dbReference type="ChEBI" id="CHEBI:30616"/>
    </ligand>
</feature>
<dbReference type="InterPro" id="IPR011009">
    <property type="entry name" value="Kinase-like_dom_sf"/>
</dbReference>
<evidence type="ECO:0000313" key="12">
    <source>
        <dbReference type="EMBL" id="CAD7634749.1"/>
    </source>
</evidence>
<dbReference type="EMBL" id="OC869829">
    <property type="protein sequence ID" value="CAD7634749.1"/>
    <property type="molecule type" value="Genomic_DNA"/>
</dbReference>
<organism evidence="12">
    <name type="scientific">Medioppia subpectinata</name>
    <dbReference type="NCBI Taxonomy" id="1979941"/>
    <lineage>
        <taxon>Eukaryota</taxon>
        <taxon>Metazoa</taxon>
        <taxon>Ecdysozoa</taxon>
        <taxon>Arthropoda</taxon>
        <taxon>Chelicerata</taxon>
        <taxon>Arachnida</taxon>
        <taxon>Acari</taxon>
        <taxon>Acariformes</taxon>
        <taxon>Sarcoptiformes</taxon>
        <taxon>Oribatida</taxon>
        <taxon>Brachypylina</taxon>
        <taxon>Oppioidea</taxon>
        <taxon>Oppiidae</taxon>
        <taxon>Medioppia</taxon>
    </lineage>
</organism>
<feature type="domain" description="Protein kinase" evidence="11">
    <location>
        <begin position="45"/>
        <end position="356"/>
    </location>
</feature>
<dbReference type="GO" id="GO:0005524">
    <property type="term" value="F:ATP binding"/>
    <property type="evidence" value="ECO:0007669"/>
    <property type="project" value="UniProtKB-UniRule"/>
</dbReference>
<evidence type="ECO:0000256" key="4">
    <source>
        <dbReference type="ARBA" id="ARBA00022679"/>
    </source>
</evidence>
<evidence type="ECO:0000256" key="9">
    <source>
        <dbReference type="PROSITE-ProRule" id="PRU10141"/>
    </source>
</evidence>
<dbReference type="InterPro" id="IPR050108">
    <property type="entry name" value="CDK"/>
</dbReference>
<dbReference type="InterPro" id="IPR000719">
    <property type="entry name" value="Prot_kinase_dom"/>
</dbReference>
<dbReference type="FunFam" id="1.10.510.10:FF:000624">
    <property type="entry name" value="Mitogen-activated protein kinase"/>
    <property type="match status" value="1"/>
</dbReference>
<keyword evidence="4" id="KW-0808">Transferase</keyword>
<comment type="similarity">
    <text evidence="2">Belongs to the protein kinase superfamily. CMGC Ser/Thr protein kinase family. CDC2/CDKX subfamily.</text>
</comment>
<evidence type="ECO:0000256" key="6">
    <source>
        <dbReference type="ARBA" id="ARBA00022777"/>
    </source>
</evidence>
<proteinExistence type="inferred from homology"/>
<evidence type="ECO:0000256" key="3">
    <source>
        <dbReference type="ARBA" id="ARBA00022527"/>
    </source>
</evidence>
<dbReference type="OrthoDB" id="10403001at2759"/>
<evidence type="ECO:0000256" key="8">
    <source>
        <dbReference type="ARBA" id="ARBA00023242"/>
    </source>
</evidence>
<dbReference type="PROSITE" id="PS50011">
    <property type="entry name" value="PROTEIN_KINASE_DOM"/>
    <property type="match status" value="1"/>
</dbReference>
<dbReference type="PANTHER" id="PTHR24056:SF233">
    <property type="entry name" value="CYCLIN-DEPENDENT KINASE 9"/>
    <property type="match status" value="1"/>
</dbReference>
<dbReference type="PANTHER" id="PTHR24056">
    <property type="entry name" value="CELL DIVISION PROTEIN KINASE"/>
    <property type="match status" value="1"/>
</dbReference>
<accession>A0A7R9L4C8</accession>
<dbReference type="EMBL" id="CAJPIZ010015254">
    <property type="protein sequence ID" value="CAG2115179.1"/>
    <property type="molecule type" value="Genomic_DNA"/>
</dbReference>
<comment type="subcellular location">
    <subcellularLocation>
        <location evidence="1">Nucleus</location>
    </subcellularLocation>
</comment>
<keyword evidence="6" id="KW-0418">Kinase</keyword>
<dbReference type="GO" id="GO:0005634">
    <property type="term" value="C:nucleus"/>
    <property type="evidence" value="ECO:0007669"/>
    <property type="project" value="UniProtKB-SubCell"/>
</dbReference>
<keyword evidence="5 9" id="KW-0547">Nucleotide-binding</keyword>
<name>A0A7R9L4C8_9ACAR</name>
<dbReference type="Gene3D" id="1.10.510.10">
    <property type="entry name" value="Transferase(Phosphotransferase) domain 1"/>
    <property type="match status" value="1"/>
</dbReference>
<dbReference type="Pfam" id="PF00069">
    <property type="entry name" value="Pkinase"/>
    <property type="match status" value="1"/>
</dbReference>
<gene>
    <name evidence="12" type="ORF">OSB1V03_LOCUS15144</name>
</gene>
<keyword evidence="13" id="KW-1185">Reference proteome</keyword>
<evidence type="ECO:0000256" key="7">
    <source>
        <dbReference type="ARBA" id="ARBA00022840"/>
    </source>
</evidence>
<keyword evidence="3 10" id="KW-0723">Serine/threonine-protein kinase</keyword>
<keyword evidence="8" id="KW-0539">Nucleus</keyword>
<dbReference type="AlphaFoldDB" id="A0A7R9L4C8"/>
<protein>
    <recommendedName>
        <fullName evidence="11">Protein kinase domain-containing protein</fullName>
    </recommendedName>
</protein>
<reference evidence="12" key="1">
    <citation type="submission" date="2020-11" db="EMBL/GenBank/DDBJ databases">
        <authorList>
            <person name="Tran Van P."/>
        </authorList>
    </citation>
    <scope>NUCLEOTIDE SEQUENCE</scope>
</reference>
<dbReference type="Gene3D" id="3.30.200.20">
    <property type="entry name" value="Phosphorylase Kinase, domain 1"/>
    <property type="match status" value="1"/>
</dbReference>
<dbReference type="SUPFAM" id="SSF56112">
    <property type="entry name" value="Protein kinase-like (PK-like)"/>
    <property type="match status" value="1"/>
</dbReference>
<dbReference type="PROSITE" id="PS00108">
    <property type="entry name" value="PROTEIN_KINASE_ST"/>
    <property type="match status" value="1"/>
</dbReference>
<dbReference type="Proteomes" id="UP000759131">
    <property type="component" value="Unassembled WGS sequence"/>
</dbReference>
<evidence type="ECO:0000256" key="5">
    <source>
        <dbReference type="ARBA" id="ARBA00022741"/>
    </source>
</evidence>